<evidence type="ECO:0000256" key="10">
    <source>
        <dbReference type="ARBA" id="ARBA00023239"/>
    </source>
</evidence>
<evidence type="ECO:0000313" key="15">
    <source>
        <dbReference type="EMBL" id="PTQ54424.1"/>
    </source>
</evidence>
<dbReference type="RefSeq" id="WP_272999665.1">
    <property type="nucleotide sequence ID" value="NZ_PEBV01000004.1"/>
</dbReference>
<dbReference type="InterPro" id="IPR001926">
    <property type="entry name" value="TrpB-like_PALP"/>
</dbReference>
<evidence type="ECO:0000256" key="12">
    <source>
        <dbReference type="ARBA" id="ARBA00031427"/>
    </source>
</evidence>
<dbReference type="FunFam" id="3.40.50.1100:FF:000007">
    <property type="entry name" value="L-threonine dehydratase catabolic TdcB"/>
    <property type="match status" value="1"/>
</dbReference>
<gene>
    <name evidence="15" type="ORF">HSCHL_0343</name>
</gene>
<evidence type="ECO:0000256" key="9">
    <source>
        <dbReference type="ARBA" id="ARBA00022898"/>
    </source>
</evidence>
<dbReference type="GO" id="GO:0004794">
    <property type="term" value="F:threonine deaminase activity"/>
    <property type="evidence" value="ECO:0007669"/>
    <property type="project" value="UniProtKB-EC"/>
</dbReference>
<dbReference type="EC" id="4.3.1.19" evidence="6"/>
<name>A0A2T5GE04_HYDSH</name>
<keyword evidence="8" id="KW-0021">Allosteric enzyme</keyword>
<proteinExistence type="inferred from homology"/>
<dbReference type="GO" id="GO:0006565">
    <property type="term" value="P:L-serine catabolic process"/>
    <property type="evidence" value="ECO:0007669"/>
    <property type="project" value="TreeGrafter"/>
</dbReference>
<dbReference type="Pfam" id="PF00291">
    <property type="entry name" value="PALP"/>
    <property type="match status" value="1"/>
</dbReference>
<dbReference type="NCBIfam" id="TIGR01127">
    <property type="entry name" value="ilvA_1Cterm"/>
    <property type="match status" value="1"/>
</dbReference>
<dbReference type="UniPathway" id="UPA00052">
    <property type="reaction ID" value="UER00507"/>
</dbReference>
<evidence type="ECO:0000256" key="1">
    <source>
        <dbReference type="ARBA" id="ARBA00001274"/>
    </source>
</evidence>
<dbReference type="GO" id="GO:0030170">
    <property type="term" value="F:pyridoxal phosphate binding"/>
    <property type="evidence" value="ECO:0007669"/>
    <property type="project" value="InterPro"/>
</dbReference>
<dbReference type="CDD" id="cd01562">
    <property type="entry name" value="Thr-dehyd"/>
    <property type="match status" value="1"/>
</dbReference>
<dbReference type="PANTHER" id="PTHR48078">
    <property type="entry name" value="THREONINE DEHYDRATASE, MITOCHONDRIAL-RELATED"/>
    <property type="match status" value="1"/>
</dbReference>
<evidence type="ECO:0000256" key="2">
    <source>
        <dbReference type="ARBA" id="ARBA00001933"/>
    </source>
</evidence>
<evidence type="ECO:0000256" key="11">
    <source>
        <dbReference type="ARBA" id="ARBA00025527"/>
    </source>
</evidence>
<evidence type="ECO:0000256" key="3">
    <source>
        <dbReference type="ARBA" id="ARBA00004958"/>
    </source>
</evidence>
<dbReference type="InterPro" id="IPR036052">
    <property type="entry name" value="TrpB-like_PALP_sf"/>
</dbReference>
<feature type="compositionally biased region" description="Low complexity" evidence="13">
    <location>
        <begin position="368"/>
        <end position="381"/>
    </location>
</feature>
<feature type="region of interest" description="Disordered" evidence="13">
    <location>
        <begin position="348"/>
        <end position="423"/>
    </location>
</feature>
<evidence type="ECO:0000256" key="13">
    <source>
        <dbReference type="SAM" id="MobiDB-lite"/>
    </source>
</evidence>
<dbReference type="EMBL" id="PEBV01000004">
    <property type="protein sequence ID" value="PTQ54424.1"/>
    <property type="molecule type" value="Genomic_DNA"/>
</dbReference>
<comment type="subunit">
    <text evidence="5">In the native structure, TdcB is in a dimeric form, whereas in the TdcB-AMP complex, it exists in a tetrameric form (dimer of dimers).</text>
</comment>
<feature type="domain" description="Tryptophan synthase beta chain-like PALP" evidence="14">
    <location>
        <begin position="46"/>
        <end position="330"/>
    </location>
</feature>
<accession>A0A2T5GE04</accession>
<dbReference type="SUPFAM" id="SSF53686">
    <property type="entry name" value="Tryptophan synthase beta subunit-like PLP-dependent enzymes"/>
    <property type="match status" value="1"/>
</dbReference>
<dbReference type="AlphaFoldDB" id="A0A2T5GE04"/>
<evidence type="ECO:0000256" key="8">
    <source>
        <dbReference type="ARBA" id="ARBA00022533"/>
    </source>
</evidence>
<comment type="function">
    <text evidence="11">Catalyzes the anaerobic formation of alpha-ketobutyrate and ammonia from threonine in a two-step reaction. The first step involved a dehydration of threonine and a production of enamine intermediates (aminocrotonate), which tautomerizes to its imine form (iminobutyrate). Both intermediates are unstable and short-lived. The second step is the nonenzymatic hydrolysis of the enamine/imine intermediates to form 2-ketobutyrate and free ammonia. In the low water environment of the cell, the second step is accelerated by RidA.</text>
</comment>
<sequence>MPPRGRRPVPAGGGHPERWEREAVGDSAVTIKEIKAAKRRLSGVAHETPLQRARALEPLVEGMLFLKLENLQRTGSYKIRGAYNKIALLPEAARRRGVIAASAGNHAQGVAYAARTFDIPCTIVMPETAPRTKIQGTASYGARVILHGRTYDEAYAYARRMAEAEGLTYVHAFDDPDVIAGQGTVGLEIVKQAPELDLVVVPVGGGGLLSGVATAVRALSPETEVVGVQAAGAAAFVRSLERGDRVTLDDVHTLADGIAVKAPGTITFDVVRRLGLRMVTVTDEEIVRAITLLLEREKFLVEGAGAAALAAVLAGKVPAAGRRVAAVVSGGNIDLKRLSTLIAEPAEAPAPASFGSEPPPERRPERFSAGVSSSAGAGEAALLPSDAPASGAPYSDEPSDRPAGAAALPGAFRRDPVHNASSG</sequence>
<evidence type="ECO:0000259" key="14">
    <source>
        <dbReference type="Pfam" id="PF00291"/>
    </source>
</evidence>
<dbReference type="Gene3D" id="3.40.50.1100">
    <property type="match status" value="2"/>
</dbReference>
<dbReference type="InterPro" id="IPR000634">
    <property type="entry name" value="Ser/Thr_deHydtase_PyrdxlP-BS"/>
</dbReference>
<dbReference type="GO" id="GO:0070689">
    <property type="term" value="P:L-threonine catabolic process to propionate"/>
    <property type="evidence" value="ECO:0007669"/>
    <property type="project" value="UniProtKB-UniPathway"/>
</dbReference>
<keyword evidence="10" id="KW-0456">Lyase</keyword>
<dbReference type="InterPro" id="IPR005789">
    <property type="entry name" value="Thr_deHydtase_catblc"/>
</dbReference>
<evidence type="ECO:0000256" key="4">
    <source>
        <dbReference type="ARBA" id="ARBA00010869"/>
    </source>
</evidence>
<comment type="pathway">
    <text evidence="3">Amino-acid degradation; L-threonine degradation via propanoate pathway; propanoate from L-threonine: step 1/4.</text>
</comment>
<dbReference type="Proteomes" id="UP000244180">
    <property type="component" value="Unassembled WGS sequence"/>
</dbReference>
<dbReference type="GO" id="GO:0003941">
    <property type="term" value="F:L-serine ammonia-lyase activity"/>
    <property type="evidence" value="ECO:0007669"/>
    <property type="project" value="TreeGrafter"/>
</dbReference>
<comment type="cofactor">
    <cofactor evidence="2">
        <name>pyridoxal 5'-phosphate</name>
        <dbReference type="ChEBI" id="CHEBI:597326"/>
    </cofactor>
</comment>
<dbReference type="InterPro" id="IPR050147">
    <property type="entry name" value="Ser/Thr_Dehydratase"/>
</dbReference>
<reference evidence="15 16" key="1">
    <citation type="submission" date="2017-08" db="EMBL/GenBank/DDBJ databases">
        <title>Burning lignite coal seam in the remote Altai Mountains harbors a hydrogen-driven thermophilic microbial community.</title>
        <authorList>
            <person name="Kadnikov V.V."/>
            <person name="Mardanov A.V."/>
            <person name="Ivasenko D."/>
            <person name="Beletsky A.V."/>
            <person name="Karnachuk O.V."/>
            <person name="Ravin N.V."/>
        </authorList>
    </citation>
    <scope>NUCLEOTIDE SEQUENCE [LARGE SCALE GENOMIC DNA]</scope>
    <source>
        <strain evidence="15">AL33</strain>
    </source>
</reference>
<keyword evidence="9" id="KW-0663">Pyridoxal phosphate</keyword>
<comment type="catalytic activity">
    <reaction evidence="1">
        <text>L-threonine = 2-oxobutanoate + NH4(+)</text>
        <dbReference type="Rhea" id="RHEA:22108"/>
        <dbReference type="ChEBI" id="CHEBI:16763"/>
        <dbReference type="ChEBI" id="CHEBI:28938"/>
        <dbReference type="ChEBI" id="CHEBI:57926"/>
        <dbReference type="EC" id="4.3.1.19"/>
    </reaction>
</comment>
<evidence type="ECO:0000256" key="6">
    <source>
        <dbReference type="ARBA" id="ARBA00012096"/>
    </source>
</evidence>
<dbReference type="FunFam" id="3.40.50.1100:FF:000005">
    <property type="entry name" value="Threonine dehydratase catabolic"/>
    <property type="match status" value="1"/>
</dbReference>
<dbReference type="GO" id="GO:0009097">
    <property type="term" value="P:isoleucine biosynthetic process"/>
    <property type="evidence" value="ECO:0007669"/>
    <property type="project" value="TreeGrafter"/>
</dbReference>
<comment type="similarity">
    <text evidence="4">Belongs to the serine/threonine dehydratase family.</text>
</comment>
<comment type="caution">
    <text evidence="15">The sequence shown here is derived from an EMBL/GenBank/DDBJ whole genome shotgun (WGS) entry which is preliminary data.</text>
</comment>
<dbReference type="PROSITE" id="PS00165">
    <property type="entry name" value="DEHYDRATASE_SER_THR"/>
    <property type="match status" value="1"/>
</dbReference>
<organism evidence="15 16">
    <name type="scientific">Hydrogenibacillus schlegelii</name>
    <name type="common">Bacillus schlegelii</name>
    <dbReference type="NCBI Taxonomy" id="1484"/>
    <lineage>
        <taxon>Bacteria</taxon>
        <taxon>Bacillati</taxon>
        <taxon>Bacillota</taxon>
        <taxon>Bacilli</taxon>
        <taxon>Bacillales</taxon>
        <taxon>Bacillales Family X. Incertae Sedis</taxon>
        <taxon>Hydrogenibacillus</taxon>
    </lineage>
</organism>
<evidence type="ECO:0000313" key="16">
    <source>
        <dbReference type="Proteomes" id="UP000244180"/>
    </source>
</evidence>
<dbReference type="PANTHER" id="PTHR48078:SF6">
    <property type="entry name" value="L-THREONINE DEHYDRATASE CATABOLIC TDCB"/>
    <property type="match status" value="1"/>
</dbReference>
<evidence type="ECO:0000256" key="7">
    <source>
        <dbReference type="ARBA" id="ARBA00022248"/>
    </source>
</evidence>
<protein>
    <recommendedName>
        <fullName evidence="7">L-threonine dehydratase catabolic TdcB</fullName>
        <ecNumber evidence="6">4.3.1.19</ecNumber>
    </recommendedName>
    <alternativeName>
        <fullName evidence="12">Threonine deaminase</fullName>
    </alternativeName>
</protein>
<evidence type="ECO:0000256" key="5">
    <source>
        <dbReference type="ARBA" id="ARBA00011447"/>
    </source>
</evidence>